<dbReference type="Proteomes" id="UP000185739">
    <property type="component" value="Chromosome"/>
</dbReference>
<dbReference type="KEGG" id="tcl:Tchl_0304"/>
<dbReference type="AlphaFoldDB" id="A0A1H5WEA8"/>
<organism evidence="1 2">
    <name type="scientific">Thauera chlorobenzoica</name>
    <dbReference type="NCBI Taxonomy" id="96773"/>
    <lineage>
        <taxon>Bacteria</taxon>
        <taxon>Pseudomonadati</taxon>
        <taxon>Pseudomonadota</taxon>
        <taxon>Betaproteobacteria</taxon>
        <taxon>Rhodocyclales</taxon>
        <taxon>Zoogloeaceae</taxon>
        <taxon>Thauera</taxon>
    </lineage>
</organism>
<dbReference type="EMBL" id="CP018839">
    <property type="protein sequence ID" value="APR03177.1"/>
    <property type="molecule type" value="Genomic_DNA"/>
</dbReference>
<gene>
    <name evidence="1" type="ORF">Tchl_0304</name>
</gene>
<protein>
    <submittedName>
        <fullName evidence="1">Methyl-accepting chemotaxis protein</fullName>
    </submittedName>
</protein>
<accession>A0A1H5WEA8</accession>
<evidence type="ECO:0000313" key="1">
    <source>
        <dbReference type="EMBL" id="APR03177.1"/>
    </source>
</evidence>
<dbReference type="OrthoDB" id="8562328at2"/>
<evidence type="ECO:0000313" key="2">
    <source>
        <dbReference type="Proteomes" id="UP000185739"/>
    </source>
</evidence>
<sequence length="221" mass="23784">MNALFPGTPRSRAVAVFHIVLCTWLIGLSVLVFISLRMTDSLAQQDQLDLAQRQQQLLETRLTALAENLQALRALPQAATVTVLQSTRESLEARLAAVEQAVSALATADDVAVLRTAVEQINARQATTRTSTKARPRAARPVVTAPKDEPLPFRVIAAELRAGQRSVSVAPLATSPSGPLSADQLQPVLPGESVGAWRLEAIEDQTAVFRSGEQTRRLAIP</sequence>
<proteinExistence type="predicted"/>
<reference evidence="1 2" key="1">
    <citation type="submission" date="2016-12" db="EMBL/GenBank/DDBJ databases">
        <title>Complete genome sequence of Thauera chlorobenzoica, a Betaproteobacterium degrading haloaromatics anaerobically to CO2 and halides.</title>
        <authorList>
            <person name="Goris T."/>
            <person name="Mergelsberg M."/>
            <person name="Boll M."/>
        </authorList>
    </citation>
    <scope>NUCLEOTIDE SEQUENCE [LARGE SCALE GENOMIC DNA]</scope>
    <source>
        <strain evidence="1 2">3CB1</strain>
    </source>
</reference>
<dbReference type="STRING" id="96773.Tchl_0304"/>
<name>A0A1H5WEA8_9RHOO</name>
<dbReference type="RefSeq" id="WP_075146827.1">
    <property type="nucleotide sequence ID" value="NZ_CP018839.1"/>
</dbReference>
<keyword evidence="2" id="KW-1185">Reference proteome</keyword>